<evidence type="ECO:0000256" key="3">
    <source>
        <dbReference type="ARBA" id="ARBA00038054"/>
    </source>
</evidence>
<evidence type="ECO:0000256" key="1">
    <source>
        <dbReference type="ARBA" id="ARBA00001917"/>
    </source>
</evidence>
<dbReference type="SMART" id="SM00903">
    <property type="entry name" value="Flavin_Reduct"/>
    <property type="match status" value="1"/>
</dbReference>
<evidence type="ECO:0000256" key="2">
    <source>
        <dbReference type="ARBA" id="ARBA00022630"/>
    </source>
</evidence>
<proteinExistence type="inferred from homology"/>
<evidence type="ECO:0000313" key="5">
    <source>
        <dbReference type="EMBL" id="OGC24009.1"/>
    </source>
</evidence>
<dbReference type="STRING" id="1802579.A2310_05645"/>
<comment type="similarity">
    <text evidence="3">Belongs to the flavoredoxin family.</text>
</comment>
<protein>
    <submittedName>
        <fullName evidence="5">Flavin reductase</fullName>
    </submittedName>
</protein>
<comment type="caution">
    <text evidence="5">The sequence shown here is derived from an EMBL/GenBank/DDBJ whole genome shotgun (WGS) entry which is preliminary data.</text>
</comment>
<sequence length="195" mass="22052">MEKNKISDKVVWKPGTMVYPVPAVMVSCGDNTDNYNIITIAWTGTICSEPPMTYVSIRPHRHSHGLIKKSGEFVINLTTAKLAYITDLCGVKSGRDVNKFKEFKLTPVKGEHVKAPLIKECPVNIECKVTEVKKLGTHDMFMARVMCIHADKKYIRKDGKFDLRKAEPIAYSHGNYYALGKYLGFYGYSVAKKRK</sequence>
<evidence type="ECO:0000313" key="6">
    <source>
        <dbReference type="Proteomes" id="UP000178417"/>
    </source>
</evidence>
<accession>A0A1F4SU97</accession>
<dbReference type="AlphaFoldDB" id="A0A1F4SU97"/>
<dbReference type="Pfam" id="PF01613">
    <property type="entry name" value="Flavin_Reduct"/>
    <property type="match status" value="1"/>
</dbReference>
<dbReference type="Proteomes" id="UP000178417">
    <property type="component" value="Unassembled WGS sequence"/>
</dbReference>
<gene>
    <name evidence="5" type="ORF">A2310_05645</name>
</gene>
<dbReference type="EMBL" id="MEUB01000013">
    <property type="protein sequence ID" value="OGC24009.1"/>
    <property type="molecule type" value="Genomic_DNA"/>
</dbReference>
<dbReference type="InterPro" id="IPR052174">
    <property type="entry name" value="Flavoredoxin"/>
</dbReference>
<keyword evidence="2" id="KW-0285">Flavoprotein</keyword>
<comment type="cofactor">
    <cofactor evidence="1">
        <name>FMN</name>
        <dbReference type="ChEBI" id="CHEBI:58210"/>
    </cofactor>
</comment>
<dbReference type="GO" id="GO:0016646">
    <property type="term" value="F:oxidoreductase activity, acting on the CH-NH group of donors, NAD or NADP as acceptor"/>
    <property type="evidence" value="ECO:0007669"/>
    <property type="project" value="UniProtKB-ARBA"/>
</dbReference>
<dbReference type="PANTHER" id="PTHR43567:SF1">
    <property type="entry name" value="FLAVOREDOXIN"/>
    <property type="match status" value="1"/>
</dbReference>
<dbReference type="PROSITE" id="PS51257">
    <property type="entry name" value="PROKAR_LIPOPROTEIN"/>
    <property type="match status" value="1"/>
</dbReference>
<dbReference type="InterPro" id="IPR002563">
    <property type="entry name" value="Flavin_Rdtase-like_dom"/>
</dbReference>
<dbReference type="SUPFAM" id="SSF50475">
    <property type="entry name" value="FMN-binding split barrel"/>
    <property type="match status" value="1"/>
</dbReference>
<evidence type="ECO:0000259" key="4">
    <source>
        <dbReference type="SMART" id="SM00903"/>
    </source>
</evidence>
<feature type="domain" description="Flavin reductase like" evidence="4">
    <location>
        <begin position="17"/>
        <end position="156"/>
    </location>
</feature>
<dbReference type="GO" id="GO:0010181">
    <property type="term" value="F:FMN binding"/>
    <property type="evidence" value="ECO:0007669"/>
    <property type="project" value="InterPro"/>
</dbReference>
<dbReference type="PANTHER" id="PTHR43567">
    <property type="entry name" value="FLAVOREDOXIN-RELATED-RELATED"/>
    <property type="match status" value="1"/>
</dbReference>
<organism evidence="5 6">
    <name type="scientific">candidate division WOR-1 bacterium RIFOXYB2_FULL_37_13</name>
    <dbReference type="NCBI Taxonomy" id="1802579"/>
    <lineage>
        <taxon>Bacteria</taxon>
        <taxon>Bacillati</taxon>
        <taxon>Saganbacteria</taxon>
    </lineage>
</organism>
<dbReference type="InterPro" id="IPR012349">
    <property type="entry name" value="Split_barrel_FMN-bd"/>
</dbReference>
<name>A0A1F4SU97_UNCSA</name>
<dbReference type="Gene3D" id="2.30.110.10">
    <property type="entry name" value="Electron Transport, Fmn-binding Protein, Chain A"/>
    <property type="match status" value="1"/>
</dbReference>
<reference evidence="5 6" key="1">
    <citation type="journal article" date="2016" name="Nat. Commun.">
        <title>Thousands of microbial genomes shed light on interconnected biogeochemical processes in an aquifer system.</title>
        <authorList>
            <person name="Anantharaman K."/>
            <person name="Brown C.T."/>
            <person name="Hug L.A."/>
            <person name="Sharon I."/>
            <person name="Castelle C.J."/>
            <person name="Probst A.J."/>
            <person name="Thomas B.C."/>
            <person name="Singh A."/>
            <person name="Wilkins M.J."/>
            <person name="Karaoz U."/>
            <person name="Brodie E.L."/>
            <person name="Williams K.H."/>
            <person name="Hubbard S.S."/>
            <person name="Banfield J.F."/>
        </authorList>
    </citation>
    <scope>NUCLEOTIDE SEQUENCE [LARGE SCALE GENOMIC DNA]</scope>
</reference>